<dbReference type="SMART" id="SM00397">
    <property type="entry name" value="t_SNARE"/>
    <property type="match status" value="1"/>
</dbReference>
<keyword evidence="5" id="KW-1185">Reference proteome</keyword>
<dbReference type="Gene3D" id="1.20.5.110">
    <property type="match status" value="1"/>
</dbReference>
<accession>A0A507C0G1</accession>
<dbReference type="SUPFAM" id="SSF58038">
    <property type="entry name" value="SNARE fusion complex"/>
    <property type="match status" value="1"/>
</dbReference>
<dbReference type="GeneID" id="42005035"/>
<sequence>MASMRDAMKRLQVIYDACSPEAMEQGAAAKSMDDFTRIRKKLHGDCKTIRSLLKEREMLTARMGTTSETAEASYRIRVAIRSLKEELGRMDDIMAKEDKKKKHKNPEEYAKRKEIAELCHKHVEEVEALEKKKFTDRVGSDRIELMARSGDGARYRGNAAPGGGDPFMESDLAPIDPDVDEDFKKIKGKNQDIDNDLDVIGKGVSKLKDIANEMNTELDKQNEMLDAVDTKVNNALDHVDNVNIKMKVALEKMMRGDKFMINCILLCVLLALIAFVATEFTGGL</sequence>
<feature type="domain" description="T-SNARE coiled-coil homology" evidence="3">
    <location>
        <begin position="187"/>
        <end position="249"/>
    </location>
</feature>
<name>A0A507C0G1_9FUNG</name>
<dbReference type="GO" id="GO:0006906">
    <property type="term" value="P:vesicle fusion"/>
    <property type="evidence" value="ECO:0007669"/>
    <property type="project" value="TreeGrafter"/>
</dbReference>
<gene>
    <name evidence="4" type="ORF">SmJEL517_g03810</name>
</gene>
<evidence type="ECO:0000313" key="5">
    <source>
        <dbReference type="Proteomes" id="UP000319731"/>
    </source>
</evidence>
<dbReference type="PANTHER" id="PTHR19957">
    <property type="entry name" value="SYNTAXIN"/>
    <property type="match status" value="1"/>
</dbReference>
<dbReference type="Pfam" id="PF05739">
    <property type="entry name" value="SNARE"/>
    <property type="match status" value="1"/>
</dbReference>
<dbReference type="GO" id="GO:0005484">
    <property type="term" value="F:SNAP receptor activity"/>
    <property type="evidence" value="ECO:0007669"/>
    <property type="project" value="TreeGrafter"/>
</dbReference>
<dbReference type="OrthoDB" id="244190at2759"/>
<dbReference type="STRING" id="1806994.A0A507C0G1"/>
<keyword evidence="1" id="KW-0175">Coiled coil</keyword>
<dbReference type="AlphaFoldDB" id="A0A507C0G1"/>
<dbReference type="PROSITE" id="PS50192">
    <property type="entry name" value="T_SNARE"/>
    <property type="match status" value="1"/>
</dbReference>
<dbReference type="InterPro" id="IPR000727">
    <property type="entry name" value="T_SNARE_dom"/>
</dbReference>
<keyword evidence="2" id="KW-0472">Membrane</keyword>
<evidence type="ECO:0000313" key="4">
    <source>
        <dbReference type="EMBL" id="TPX33172.1"/>
    </source>
</evidence>
<keyword evidence="2" id="KW-0812">Transmembrane</keyword>
<protein>
    <recommendedName>
        <fullName evidence="3">t-SNARE coiled-coil homology domain-containing protein</fullName>
    </recommendedName>
</protein>
<dbReference type="GO" id="GO:0006886">
    <property type="term" value="P:intracellular protein transport"/>
    <property type="evidence" value="ECO:0007669"/>
    <property type="project" value="TreeGrafter"/>
</dbReference>
<dbReference type="RefSeq" id="XP_031024214.1">
    <property type="nucleotide sequence ID" value="XM_031169738.1"/>
</dbReference>
<feature type="transmembrane region" description="Helical" evidence="2">
    <location>
        <begin position="259"/>
        <end position="278"/>
    </location>
</feature>
<dbReference type="Proteomes" id="UP000319731">
    <property type="component" value="Unassembled WGS sequence"/>
</dbReference>
<evidence type="ECO:0000259" key="3">
    <source>
        <dbReference type="PROSITE" id="PS50192"/>
    </source>
</evidence>
<dbReference type="GO" id="GO:0000149">
    <property type="term" value="F:SNARE binding"/>
    <property type="evidence" value="ECO:0007669"/>
    <property type="project" value="TreeGrafter"/>
</dbReference>
<keyword evidence="2" id="KW-1133">Transmembrane helix</keyword>
<evidence type="ECO:0000256" key="1">
    <source>
        <dbReference type="SAM" id="Coils"/>
    </source>
</evidence>
<dbReference type="GO" id="GO:0048278">
    <property type="term" value="P:vesicle docking"/>
    <property type="evidence" value="ECO:0007669"/>
    <property type="project" value="TreeGrafter"/>
</dbReference>
<dbReference type="GO" id="GO:0012505">
    <property type="term" value="C:endomembrane system"/>
    <property type="evidence" value="ECO:0007669"/>
    <property type="project" value="TreeGrafter"/>
</dbReference>
<dbReference type="CDD" id="cd15841">
    <property type="entry name" value="SNARE_Qc"/>
    <property type="match status" value="1"/>
</dbReference>
<comment type="caution">
    <text evidence="4">The sequence shown here is derived from an EMBL/GenBank/DDBJ whole genome shotgun (WGS) entry which is preliminary data.</text>
</comment>
<proteinExistence type="predicted"/>
<feature type="coiled-coil region" evidence="1">
    <location>
        <begin position="204"/>
        <end position="231"/>
    </location>
</feature>
<reference evidence="4 5" key="1">
    <citation type="journal article" date="2019" name="Sci. Rep.">
        <title>Comparative genomics of chytrid fungi reveal insights into the obligate biotrophic and pathogenic lifestyle of Synchytrium endobioticum.</title>
        <authorList>
            <person name="van de Vossenberg B.T.L.H."/>
            <person name="Warris S."/>
            <person name="Nguyen H.D.T."/>
            <person name="van Gent-Pelzer M.P.E."/>
            <person name="Joly D.L."/>
            <person name="van de Geest H.C."/>
            <person name="Bonants P.J.M."/>
            <person name="Smith D.S."/>
            <person name="Levesque C.A."/>
            <person name="van der Lee T.A.J."/>
        </authorList>
    </citation>
    <scope>NUCLEOTIDE SEQUENCE [LARGE SCALE GENOMIC DNA]</scope>
    <source>
        <strain evidence="4 5">JEL517</strain>
    </source>
</reference>
<dbReference type="EMBL" id="QEAO01000022">
    <property type="protein sequence ID" value="TPX33172.1"/>
    <property type="molecule type" value="Genomic_DNA"/>
</dbReference>
<dbReference type="InterPro" id="IPR045242">
    <property type="entry name" value="Syntaxin"/>
</dbReference>
<organism evidence="4 5">
    <name type="scientific">Synchytrium microbalum</name>
    <dbReference type="NCBI Taxonomy" id="1806994"/>
    <lineage>
        <taxon>Eukaryota</taxon>
        <taxon>Fungi</taxon>
        <taxon>Fungi incertae sedis</taxon>
        <taxon>Chytridiomycota</taxon>
        <taxon>Chytridiomycota incertae sedis</taxon>
        <taxon>Chytridiomycetes</taxon>
        <taxon>Synchytriales</taxon>
        <taxon>Synchytriaceae</taxon>
        <taxon>Synchytrium</taxon>
    </lineage>
</organism>
<evidence type="ECO:0000256" key="2">
    <source>
        <dbReference type="SAM" id="Phobius"/>
    </source>
</evidence>
<dbReference type="GO" id="GO:0031201">
    <property type="term" value="C:SNARE complex"/>
    <property type="evidence" value="ECO:0007669"/>
    <property type="project" value="TreeGrafter"/>
</dbReference>